<feature type="compositionally biased region" description="Pro residues" evidence="5">
    <location>
        <begin position="761"/>
        <end position="770"/>
    </location>
</feature>
<evidence type="ECO:0000256" key="1">
    <source>
        <dbReference type="ARBA" id="ARBA00022658"/>
    </source>
</evidence>
<dbReference type="EMBL" id="OV121134">
    <property type="protein sequence ID" value="CAH0553656.1"/>
    <property type="molecule type" value="Genomic_DNA"/>
</dbReference>
<dbReference type="GO" id="GO:0005886">
    <property type="term" value="C:plasma membrane"/>
    <property type="evidence" value="ECO:0007669"/>
    <property type="project" value="TreeGrafter"/>
</dbReference>
<keyword evidence="1 3" id="KW-0344">Guanine-nucleotide releasing factor</keyword>
<organism evidence="8 9">
    <name type="scientific">Brassicogethes aeneus</name>
    <name type="common">Rape pollen beetle</name>
    <name type="synonym">Meligethes aeneus</name>
    <dbReference type="NCBI Taxonomy" id="1431903"/>
    <lineage>
        <taxon>Eukaryota</taxon>
        <taxon>Metazoa</taxon>
        <taxon>Ecdysozoa</taxon>
        <taxon>Arthropoda</taxon>
        <taxon>Hexapoda</taxon>
        <taxon>Insecta</taxon>
        <taxon>Pterygota</taxon>
        <taxon>Neoptera</taxon>
        <taxon>Endopterygota</taxon>
        <taxon>Coleoptera</taxon>
        <taxon>Polyphaga</taxon>
        <taxon>Cucujiformia</taxon>
        <taxon>Nitidulidae</taxon>
        <taxon>Meligethinae</taxon>
        <taxon>Brassicogethes</taxon>
    </lineage>
</organism>
<evidence type="ECO:0000256" key="2">
    <source>
        <dbReference type="ARBA" id="ARBA00083313"/>
    </source>
</evidence>
<dbReference type="Pfam" id="PF00618">
    <property type="entry name" value="RasGEF_N"/>
    <property type="match status" value="1"/>
</dbReference>
<protein>
    <recommendedName>
        <fullName evidence="2">CRK SH3-binding GNRP</fullName>
    </recommendedName>
</protein>
<feature type="region of interest" description="Disordered" evidence="5">
    <location>
        <begin position="697"/>
        <end position="816"/>
    </location>
</feature>
<dbReference type="SMART" id="SM00229">
    <property type="entry name" value="RasGEFN"/>
    <property type="match status" value="1"/>
</dbReference>
<proteinExistence type="predicted"/>
<sequence length="1218" mass="136151">MPDYVELVREPKGHARKYKICKAAEKFDKRCHLTVLLSVTLLQQQLNDETENDSPSPLAGSSPGGGHKPSFKSNKLARRARSFKDDFLGKISQMRSPQGPAGRSHSPKAPAAANNKTCSAGGGDMADGTATAVAYRGGTYSPNKGPIKEMEALWKQIQVALKHFREIISKNKLEMLPGNGTIVLDTVWMINLSVKSSLSSDNSSSVSSATNRMYQSVARLIKLCDDVLIDDKSAELKMDNVEEILVQVDEAVRNLTELAREKIAQQQQIGYKTTPRASYGNALEMPAQRNSLPDIPLSPREREILEQTSCKQSLVRNSHSTESILRDSSPPPKPPLPDSRPPPLPPKKKNQRLIQLTDDCFFDSPITSSLERVSMRSKSPESSMSLLSESAGSIESMLNHSRDEDELKAIMTDGDLDVSYDHHNSDIIGANGSHNSWEESSLSSSVSNNNSEHNITSVNDYHRLSNTDSGIVSIRSSSYSKRSSQQSAVSAQFCSAHAMHTATETSSSMVKSESVLQSLCLENQLSVGNFSSVKTSKSSSATVSTESVFNRDEIDCGGVERDTPPAIPMKTRKKNERQPSPYDNVPDDSLGGELLVTCHMHQSHQSLSSSQSISSTTLSQHHDGSRPPPLPPKKKHMFQSVAYSVMAYMEMFGNCSHTNDQEFMRHSIHQSQYVQPPMIMANLPTTQSCLFSHTSHISTTRSSHTQIQTLNIPTHSSGTDQRLPSPLPSPNSIMSSSTTSRNSAPPALPPKQRSRKSSSKSPPPTPPHCAPEPAAKQAPVVAQSPAAKTLPDLLEHTKPCVEEKPEREEEEEEDPCDVDLMEELDVERHLVKKKEGEDGPEIRGGPIDALIIQATKATKNGVFTYQEAFLTTYRTFISPLGLISKLIWRYNYFYSQPDKKPRSREAFALIVRVVSDITASDLDEQLQQKLMNFVQQLISCGELTLAKALRVKHLERYEAKQISMRYQSIVGTSISLSAGNFTLLDFKSEHIAEQMTMLDSELFVKIEIPEVLTWAQEQNEERSPNLTRFTEHFNKMSYWARTKILTAEVKDVREKLFLKFIKIMKHLRKINNFNSYLAMLSALDSAPVRRLEWQKHVQEGLKEYCALIDSSSSFRAYRTALEATEPPCIPYIGLVLQDLTFVHIGNNNLLPDGTINFSKRWQQYNIVDNMKKFRKGKYTFKKNERIIKFFQNFDDYIGEDAMWQLSETIKPRGKKTTQ</sequence>
<feature type="region of interest" description="Disordered" evidence="5">
    <location>
        <begin position="431"/>
        <end position="451"/>
    </location>
</feature>
<feature type="compositionally biased region" description="Basic and acidic residues" evidence="5">
    <location>
        <begin position="793"/>
        <end position="807"/>
    </location>
</feature>
<dbReference type="OrthoDB" id="25179at2759"/>
<feature type="compositionally biased region" description="Low complexity" evidence="5">
    <location>
        <begin position="697"/>
        <end position="709"/>
    </location>
</feature>
<feature type="domain" description="Ras-GEF" evidence="6">
    <location>
        <begin position="987"/>
        <end position="1212"/>
    </location>
</feature>
<feature type="region of interest" description="Disordered" evidence="5">
    <location>
        <begin position="371"/>
        <end position="390"/>
    </location>
</feature>
<dbReference type="SUPFAM" id="SSF48366">
    <property type="entry name" value="Ras GEF"/>
    <property type="match status" value="1"/>
</dbReference>
<feature type="coiled-coil region" evidence="4">
    <location>
        <begin position="238"/>
        <end position="268"/>
    </location>
</feature>
<dbReference type="InterPro" id="IPR036964">
    <property type="entry name" value="RASGEF_cat_dom_sf"/>
</dbReference>
<keyword evidence="9" id="KW-1185">Reference proteome</keyword>
<feature type="region of interest" description="Disordered" evidence="5">
    <location>
        <begin position="47"/>
        <end position="76"/>
    </location>
</feature>
<evidence type="ECO:0000259" key="6">
    <source>
        <dbReference type="PROSITE" id="PS50009"/>
    </source>
</evidence>
<dbReference type="Gene3D" id="1.20.870.10">
    <property type="entry name" value="Son of sevenless (SoS) protein Chain: S domain 1"/>
    <property type="match status" value="1"/>
</dbReference>
<evidence type="ECO:0000313" key="9">
    <source>
        <dbReference type="Proteomes" id="UP001154078"/>
    </source>
</evidence>
<feature type="compositionally biased region" description="Pro residues" evidence="5">
    <location>
        <begin position="329"/>
        <end position="345"/>
    </location>
</feature>
<dbReference type="InterPro" id="IPR023578">
    <property type="entry name" value="Ras_GEF_dom_sf"/>
</dbReference>
<dbReference type="PROSITE" id="PS00720">
    <property type="entry name" value="RASGEF"/>
    <property type="match status" value="1"/>
</dbReference>
<dbReference type="InterPro" id="IPR008937">
    <property type="entry name" value="Ras-like_GEF"/>
</dbReference>
<evidence type="ECO:0000256" key="5">
    <source>
        <dbReference type="SAM" id="MobiDB-lite"/>
    </source>
</evidence>
<name>A0A9P0B454_BRAAE</name>
<evidence type="ECO:0000259" key="7">
    <source>
        <dbReference type="PROSITE" id="PS50212"/>
    </source>
</evidence>
<feature type="region of interest" description="Disordered" evidence="5">
    <location>
        <begin position="307"/>
        <end position="350"/>
    </location>
</feature>
<feature type="region of interest" description="Disordered" evidence="5">
    <location>
        <begin position="555"/>
        <end position="589"/>
    </location>
</feature>
<feature type="compositionally biased region" description="Polar residues" evidence="5">
    <location>
        <begin position="307"/>
        <end position="323"/>
    </location>
</feature>
<reference evidence="8" key="1">
    <citation type="submission" date="2021-12" db="EMBL/GenBank/DDBJ databases">
        <authorList>
            <person name="King R."/>
        </authorList>
    </citation>
    <scope>NUCLEOTIDE SEQUENCE</scope>
</reference>
<keyword evidence="4" id="KW-0175">Coiled coil</keyword>
<dbReference type="Pfam" id="PF00617">
    <property type="entry name" value="RasGEF"/>
    <property type="match status" value="1"/>
</dbReference>
<dbReference type="Proteomes" id="UP001154078">
    <property type="component" value="Chromosome 3"/>
</dbReference>
<feature type="compositionally biased region" description="Low complexity" evidence="5">
    <location>
        <begin position="605"/>
        <end position="619"/>
    </location>
</feature>
<dbReference type="CDD" id="cd06224">
    <property type="entry name" value="REM"/>
    <property type="match status" value="1"/>
</dbReference>
<feature type="compositionally biased region" description="Low complexity" evidence="5">
    <location>
        <begin position="433"/>
        <end position="451"/>
    </location>
</feature>
<dbReference type="FunFam" id="1.10.840.10:FF:000009">
    <property type="entry name" value="rap guanine nucleotide exchange factor 1"/>
    <property type="match status" value="1"/>
</dbReference>
<gene>
    <name evidence="8" type="ORF">MELIAE_LOCUS5589</name>
</gene>
<feature type="compositionally biased region" description="Low complexity" evidence="5">
    <location>
        <begin position="376"/>
        <end position="390"/>
    </location>
</feature>
<feature type="compositionally biased region" description="Polar residues" evidence="5">
    <location>
        <begin position="710"/>
        <end position="720"/>
    </location>
</feature>
<dbReference type="GO" id="GO:0005085">
    <property type="term" value="F:guanyl-nucleotide exchange factor activity"/>
    <property type="evidence" value="ECO:0007669"/>
    <property type="project" value="UniProtKB-KW"/>
</dbReference>
<dbReference type="PROSITE" id="PS50212">
    <property type="entry name" value="RASGEF_NTER"/>
    <property type="match status" value="1"/>
</dbReference>
<dbReference type="PANTHER" id="PTHR23113">
    <property type="entry name" value="GUANINE NUCLEOTIDE EXCHANGE FACTOR"/>
    <property type="match status" value="1"/>
</dbReference>
<dbReference type="CDD" id="cd00155">
    <property type="entry name" value="RasGEF"/>
    <property type="match status" value="1"/>
</dbReference>
<evidence type="ECO:0000256" key="4">
    <source>
        <dbReference type="SAM" id="Coils"/>
    </source>
</evidence>
<feature type="region of interest" description="Disordered" evidence="5">
    <location>
        <begin position="605"/>
        <end position="635"/>
    </location>
</feature>
<dbReference type="AlphaFoldDB" id="A0A9P0B454"/>
<dbReference type="SMART" id="SM00147">
    <property type="entry name" value="RasGEF"/>
    <property type="match status" value="1"/>
</dbReference>
<dbReference type="Gene3D" id="1.10.840.10">
    <property type="entry name" value="Ras guanine-nucleotide exchange factors catalytic domain"/>
    <property type="match status" value="1"/>
</dbReference>
<accession>A0A9P0B454</accession>
<dbReference type="InterPro" id="IPR019804">
    <property type="entry name" value="Ras_G-nucl-exch_fac_CS"/>
</dbReference>
<dbReference type="PANTHER" id="PTHR23113:SF224">
    <property type="entry name" value="RAP GUANINE NUCLEOTIDE EXCHANGE FACTOR 1"/>
    <property type="match status" value="1"/>
</dbReference>
<feature type="region of interest" description="Disordered" evidence="5">
    <location>
        <begin position="92"/>
        <end position="123"/>
    </location>
</feature>
<dbReference type="InterPro" id="IPR000651">
    <property type="entry name" value="Ras-like_Gua-exchang_fac_N"/>
</dbReference>
<evidence type="ECO:0000313" key="8">
    <source>
        <dbReference type="EMBL" id="CAH0553656.1"/>
    </source>
</evidence>
<evidence type="ECO:0000256" key="3">
    <source>
        <dbReference type="PROSITE-ProRule" id="PRU00168"/>
    </source>
</evidence>
<dbReference type="PROSITE" id="PS50009">
    <property type="entry name" value="RASGEF_CAT"/>
    <property type="match status" value="1"/>
</dbReference>
<dbReference type="InterPro" id="IPR001895">
    <property type="entry name" value="RASGEF_cat_dom"/>
</dbReference>
<feature type="compositionally biased region" description="Low complexity" evidence="5">
    <location>
        <begin position="730"/>
        <end position="745"/>
    </location>
</feature>
<dbReference type="GO" id="GO:0007265">
    <property type="term" value="P:Ras protein signal transduction"/>
    <property type="evidence" value="ECO:0007669"/>
    <property type="project" value="TreeGrafter"/>
</dbReference>
<feature type="domain" description="N-terminal Ras-GEF" evidence="7">
    <location>
        <begin position="838"/>
        <end position="962"/>
    </location>
</feature>